<name>A0ABV8VXT7_9BACI</name>
<evidence type="ECO:0000313" key="2">
    <source>
        <dbReference type="EMBL" id="MFC4387866.1"/>
    </source>
</evidence>
<dbReference type="EMBL" id="JBHSDV010000002">
    <property type="protein sequence ID" value="MFC4387866.1"/>
    <property type="molecule type" value="Genomic_DNA"/>
</dbReference>
<dbReference type="SUPFAM" id="SSF51556">
    <property type="entry name" value="Metallo-dependent hydrolases"/>
    <property type="match status" value="1"/>
</dbReference>
<accession>A0ABV8VXT7</accession>
<gene>
    <name evidence="2" type="ORF">ACFOZ1_08585</name>
</gene>
<proteinExistence type="predicted"/>
<dbReference type="Gene3D" id="3.20.20.140">
    <property type="entry name" value="Metal-dependent hydrolases"/>
    <property type="match status" value="1"/>
</dbReference>
<dbReference type="RefSeq" id="WP_390198484.1">
    <property type="nucleotide sequence ID" value="NZ_JBHSDV010000002.1"/>
</dbReference>
<sequence>MLFINANVITLDNENRIAGSVAVAEGRIIGIWEKNEPPEGEISITEKTNVVDLKGATLLPGFIDTHNHILMYGTMRNMLNCSTPPNETIEDIKTLIAEQARITPTGEWIVGFGYDDTLLAEKRHPTLKDIDLVSPNHPVMLIHTSGHLAVANTVALELAGLSDDTKDPQKGGHYGRDSNGKLNGVLYESAAQMPVRMKMPVKTEKEMLEDLEFAAKQYLAQGITTNSDAAVSTLAELEVHTKAAASGINPMRTHLMLMHHLLRKGEAFGEFTNEMLDEEIKKKSNGLARLDSAKMFQDGSIQGLTGALRKPYYNNPDVYGELMFTQEDLEQEVLDLHQRGFRVTTHGNGDRAIGSIIDAYENALKKNPRNNHKHRIEHLQSATSEDIAKMAQLGIAGSFFINHVYYWGDRHEQIFLGPERARRISPLKDAVDNDVLFTLHSDCPVTPISPLFSVCAAVNRKTSSGKILGPEQRIDVITALKSMTIYGAKLIMDEENVGSIEIGKCADFVVLEEDPISVEPDRIKDIKIQATYIEGQIVYDAKDLSNH</sequence>
<comment type="caution">
    <text evidence="2">The sequence shown here is derived from an EMBL/GenBank/DDBJ whole genome shotgun (WGS) entry which is preliminary data.</text>
</comment>
<dbReference type="InterPro" id="IPR033932">
    <property type="entry name" value="YtcJ-like"/>
</dbReference>
<dbReference type="EC" id="3.5.-.-" evidence="2"/>
<reference evidence="3" key="1">
    <citation type="journal article" date="2019" name="Int. J. Syst. Evol. Microbiol.">
        <title>The Global Catalogue of Microorganisms (GCM) 10K type strain sequencing project: providing services to taxonomists for standard genome sequencing and annotation.</title>
        <authorList>
            <consortium name="The Broad Institute Genomics Platform"/>
            <consortium name="The Broad Institute Genome Sequencing Center for Infectious Disease"/>
            <person name="Wu L."/>
            <person name="Ma J."/>
        </authorList>
    </citation>
    <scope>NUCLEOTIDE SEQUENCE [LARGE SCALE GENOMIC DNA]</scope>
    <source>
        <strain evidence="3">KACC 14058</strain>
    </source>
</reference>
<dbReference type="InterPro" id="IPR032466">
    <property type="entry name" value="Metal_Hydrolase"/>
</dbReference>
<dbReference type="InterPro" id="IPR011059">
    <property type="entry name" value="Metal-dep_hydrolase_composite"/>
</dbReference>
<evidence type="ECO:0000313" key="3">
    <source>
        <dbReference type="Proteomes" id="UP001595880"/>
    </source>
</evidence>
<dbReference type="CDD" id="cd01300">
    <property type="entry name" value="YtcJ_like"/>
    <property type="match status" value="1"/>
</dbReference>
<evidence type="ECO:0000259" key="1">
    <source>
        <dbReference type="Pfam" id="PF07969"/>
    </source>
</evidence>
<dbReference type="Proteomes" id="UP001595880">
    <property type="component" value="Unassembled WGS sequence"/>
</dbReference>
<protein>
    <submittedName>
        <fullName evidence="2">Amidohydrolase</fullName>
        <ecNumber evidence="2">3.5.-.-</ecNumber>
    </submittedName>
</protein>
<dbReference type="Gene3D" id="2.30.40.10">
    <property type="entry name" value="Urease, subunit C, domain 1"/>
    <property type="match status" value="1"/>
</dbReference>
<organism evidence="2 3">
    <name type="scientific">Gracilibacillus marinus</name>
    <dbReference type="NCBI Taxonomy" id="630535"/>
    <lineage>
        <taxon>Bacteria</taxon>
        <taxon>Bacillati</taxon>
        <taxon>Bacillota</taxon>
        <taxon>Bacilli</taxon>
        <taxon>Bacillales</taxon>
        <taxon>Bacillaceae</taxon>
        <taxon>Gracilibacillus</taxon>
    </lineage>
</organism>
<keyword evidence="2" id="KW-0378">Hydrolase</keyword>
<dbReference type="PANTHER" id="PTHR22642">
    <property type="entry name" value="IMIDAZOLONEPROPIONASE"/>
    <property type="match status" value="1"/>
</dbReference>
<dbReference type="Gene3D" id="3.10.310.70">
    <property type="match status" value="1"/>
</dbReference>
<dbReference type="Pfam" id="PF07969">
    <property type="entry name" value="Amidohydro_3"/>
    <property type="match status" value="1"/>
</dbReference>
<dbReference type="SUPFAM" id="SSF51338">
    <property type="entry name" value="Composite domain of metallo-dependent hydrolases"/>
    <property type="match status" value="1"/>
</dbReference>
<dbReference type="GO" id="GO:0016787">
    <property type="term" value="F:hydrolase activity"/>
    <property type="evidence" value="ECO:0007669"/>
    <property type="project" value="UniProtKB-KW"/>
</dbReference>
<dbReference type="PANTHER" id="PTHR22642:SF2">
    <property type="entry name" value="PROTEIN LONG AFTER FAR-RED 3"/>
    <property type="match status" value="1"/>
</dbReference>
<dbReference type="InterPro" id="IPR013108">
    <property type="entry name" value="Amidohydro_3"/>
</dbReference>
<keyword evidence="3" id="KW-1185">Reference proteome</keyword>
<feature type="domain" description="Amidohydrolase 3" evidence="1">
    <location>
        <begin position="50"/>
        <end position="539"/>
    </location>
</feature>